<dbReference type="Pfam" id="PF13406">
    <property type="entry name" value="SLT_2"/>
    <property type="match status" value="1"/>
</dbReference>
<dbReference type="SUPFAM" id="SSF53955">
    <property type="entry name" value="Lysozyme-like"/>
    <property type="match status" value="1"/>
</dbReference>
<proteinExistence type="predicted"/>
<comment type="caution">
    <text evidence="3">The sequence shown here is derived from an EMBL/GenBank/DDBJ whole genome shotgun (WGS) entry which is preliminary data.</text>
</comment>
<evidence type="ECO:0000256" key="1">
    <source>
        <dbReference type="PIRSR" id="PIRSR611757-1"/>
    </source>
</evidence>
<sequence>MVTLPLLSLGAMAKQTTSTAFDKQVVEHFVAEMEAKHQFSRNTLETLFAKVERKQSILDAMSRPAEKTKTWGEYREIFLTNKRIKGGVEFWQKNQQALTRAEQQYGIPAEIIVAIIGVETFYGRQSGRFRVMDALSTLGFEHPKRGPFFRKELVNFLLMSREQGIDPLALKGSYAGAMGYPQFIPSSFRKFAIDFNNDKKVDIWKNSTDAIGSVANYFKSHGWETGKPVLATAKVSGKSYRQALQPKLEPQKTISQIKSLGWEFATPVVDKTKARAIELTGKQGVEHWVTLPNFYVITRYNHSTLYAMAVYQLGQAIKTERLALNQSNSKG</sequence>
<reference evidence="3 4" key="1">
    <citation type="submission" date="2020-07" db="EMBL/GenBank/DDBJ databases">
        <title>Endozoicomonas sp. nov., isolated from sediment.</title>
        <authorList>
            <person name="Gu T."/>
        </authorList>
    </citation>
    <scope>NUCLEOTIDE SEQUENCE [LARGE SCALE GENOMIC DNA]</scope>
    <source>
        <strain evidence="3 4">SM1973</strain>
    </source>
</reference>
<organism evidence="3 4">
    <name type="scientific">Spartinivicinus marinus</name>
    <dbReference type="NCBI Taxonomy" id="2994442"/>
    <lineage>
        <taxon>Bacteria</taxon>
        <taxon>Pseudomonadati</taxon>
        <taxon>Pseudomonadota</taxon>
        <taxon>Gammaproteobacteria</taxon>
        <taxon>Oceanospirillales</taxon>
        <taxon>Zooshikellaceae</taxon>
        <taxon>Spartinivicinus</taxon>
    </lineage>
</organism>
<dbReference type="InterPro" id="IPR011757">
    <property type="entry name" value="Lytic_transglycosylase_MltB"/>
</dbReference>
<feature type="active site" evidence="1">
    <location>
        <position position="119"/>
    </location>
</feature>
<evidence type="ECO:0000313" key="4">
    <source>
        <dbReference type="Proteomes" id="UP000569732"/>
    </source>
</evidence>
<dbReference type="NCBIfam" id="TIGR02282">
    <property type="entry name" value="MltB"/>
    <property type="match status" value="1"/>
</dbReference>
<name>A0A853I3E9_9GAMM</name>
<feature type="domain" description="Transglycosylase SLT" evidence="2">
    <location>
        <begin position="23"/>
        <end position="315"/>
    </location>
</feature>
<protein>
    <submittedName>
        <fullName evidence="3">Lytic murein transglycosylase B</fullName>
    </submittedName>
</protein>
<dbReference type="InterPro" id="IPR023346">
    <property type="entry name" value="Lysozyme-like_dom_sf"/>
</dbReference>
<dbReference type="AlphaFoldDB" id="A0A853I3E9"/>
<dbReference type="PANTHER" id="PTHR30163">
    <property type="entry name" value="MEMBRANE-BOUND LYTIC MUREIN TRANSGLYCOSYLASE B"/>
    <property type="match status" value="1"/>
</dbReference>
<dbReference type="InterPro" id="IPR043426">
    <property type="entry name" value="MltB-like"/>
</dbReference>
<dbReference type="CDD" id="cd13399">
    <property type="entry name" value="Slt35-like"/>
    <property type="match status" value="1"/>
</dbReference>
<accession>A0A853I3E9</accession>
<gene>
    <name evidence="3" type="primary">mltB</name>
    <name evidence="3" type="ORF">H0A36_18005</name>
</gene>
<dbReference type="FunFam" id="1.10.8.350:FF:000001">
    <property type="entry name" value="Lytic murein transglycosylase B"/>
    <property type="match status" value="1"/>
</dbReference>
<dbReference type="InterPro" id="IPR031304">
    <property type="entry name" value="SLT_2"/>
</dbReference>
<dbReference type="GO" id="GO:0008933">
    <property type="term" value="F:peptidoglycan lytic transglycosylase activity"/>
    <property type="evidence" value="ECO:0007669"/>
    <property type="project" value="TreeGrafter"/>
</dbReference>
<evidence type="ECO:0000259" key="2">
    <source>
        <dbReference type="Pfam" id="PF13406"/>
    </source>
</evidence>
<dbReference type="GO" id="GO:0009253">
    <property type="term" value="P:peptidoglycan catabolic process"/>
    <property type="evidence" value="ECO:0007669"/>
    <property type="project" value="TreeGrafter"/>
</dbReference>
<dbReference type="Proteomes" id="UP000569732">
    <property type="component" value="Unassembled WGS sequence"/>
</dbReference>
<evidence type="ECO:0000313" key="3">
    <source>
        <dbReference type="EMBL" id="NYZ67913.1"/>
    </source>
</evidence>
<dbReference type="EMBL" id="JACCKB010000031">
    <property type="protein sequence ID" value="NYZ67913.1"/>
    <property type="molecule type" value="Genomic_DNA"/>
</dbReference>
<dbReference type="Gene3D" id="1.10.8.350">
    <property type="entry name" value="Bacterial muramidase"/>
    <property type="match status" value="1"/>
</dbReference>
<dbReference type="Gene3D" id="1.10.530.10">
    <property type="match status" value="1"/>
</dbReference>
<keyword evidence="4" id="KW-1185">Reference proteome</keyword>
<dbReference type="PANTHER" id="PTHR30163:SF9">
    <property type="entry name" value="MEMBRANE-BOUND LYTIC MUREIN TRANSGLYCOSYLASE B"/>
    <property type="match status" value="1"/>
</dbReference>